<name>A0A834IVZ2_RHYFE</name>
<evidence type="ECO:0000313" key="2">
    <source>
        <dbReference type="EMBL" id="KAF7280872.1"/>
    </source>
</evidence>
<comment type="caution">
    <text evidence="2">The sequence shown here is derived from an EMBL/GenBank/DDBJ whole genome shotgun (WGS) entry which is preliminary data.</text>
</comment>
<dbReference type="AlphaFoldDB" id="A0A834IVZ2"/>
<feature type="region of interest" description="Disordered" evidence="1">
    <location>
        <begin position="1"/>
        <end position="26"/>
    </location>
</feature>
<keyword evidence="3" id="KW-1185">Reference proteome</keyword>
<sequence length="70" mass="7849">MAHRKIEFCPPQNPNPNDRLSGSLGAKLGSTDGIPSRQLEMPTTLEQLVQPEQLNLLIDYLKTIDLLQHL</sequence>
<gene>
    <name evidence="2" type="ORF">GWI33_005422</name>
</gene>
<accession>A0A834IVZ2</accession>
<evidence type="ECO:0000313" key="3">
    <source>
        <dbReference type="Proteomes" id="UP000625711"/>
    </source>
</evidence>
<proteinExistence type="predicted"/>
<organism evidence="2 3">
    <name type="scientific">Rhynchophorus ferrugineus</name>
    <name type="common">Red palm weevil</name>
    <name type="synonym">Curculio ferrugineus</name>
    <dbReference type="NCBI Taxonomy" id="354439"/>
    <lineage>
        <taxon>Eukaryota</taxon>
        <taxon>Metazoa</taxon>
        <taxon>Ecdysozoa</taxon>
        <taxon>Arthropoda</taxon>
        <taxon>Hexapoda</taxon>
        <taxon>Insecta</taxon>
        <taxon>Pterygota</taxon>
        <taxon>Neoptera</taxon>
        <taxon>Endopterygota</taxon>
        <taxon>Coleoptera</taxon>
        <taxon>Polyphaga</taxon>
        <taxon>Cucujiformia</taxon>
        <taxon>Curculionidae</taxon>
        <taxon>Dryophthorinae</taxon>
        <taxon>Rhynchophorus</taxon>
    </lineage>
</organism>
<dbReference type="EMBL" id="JAACXV010000271">
    <property type="protein sequence ID" value="KAF7280872.1"/>
    <property type="molecule type" value="Genomic_DNA"/>
</dbReference>
<reference evidence="2" key="1">
    <citation type="submission" date="2020-08" db="EMBL/GenBank/DDBJ databases">
        <title>Genome sequencing and assembly of the red palm weevil Rhynchophorus ferrugineus.</title>
        <authorList>
            <person name="Dias G.B."/>
            <person name="Bergman C.M."/>
            <person name="Manee M."/>
        </authorList>
    </citation>
    <scope>NUCLEOTIDE SEQUENCE</scope>
    <source>
        <strain evidence="2">AA-2017</strain>
        <tissue evidence="2">Whole larva</tissue>
    </source>
</reference>
<dbReference type="OrthoDB" id="6369833at2759"/>
<evidence type="ECO:0000256" key="1">
    <source>
        <dbReference type="SAM" id="MobiDB-lite"/>
    </source>
</evidence>
<protein>
    <submittedName>
        <fullName evidence="2">Uncharacterized protein</fullName>
    </submittedName>
</protein>
<dbReference type="Proteomes" id="UP000625711">
    <property type="component" value="Unassembled WGS sequence"/>
</dbReference>